<name>A0A420IKC7_9PEZI</name>
<feature type="compositionally biased region" description="Basic residues" evidence="1">
    <location>
        <begin position="339"/>
        <end position="350"/>
    </location>
</feature>
<feature type="compositionally biased region" description="Low complexity" evidence="1">
    <location>
        <begin position="451"/>
        <end position="460"/>
    </location>
</feature>
<feature type="transmembrane region" description="Helical" evidence="2">
    <location>
        <begin position="143"/>
        <end position="161"/>
    </location>
</feature>
<reference evidence="3 4" key="1">
    <citation type="journal article" date="2018" name="BMC Genomics">
        <title>Comparative genome analyses reveal sequence features reflecting distinct modes of host-adaptation between dicot and monocot powdery mildew.</title>
        <authorList>
            <person name="Wu Y."/>
            <person name="Ma X."/>
            <person name="Pan Z."/>
            <person name="Kale S.D."/>
            <person name="Song Y."/>
            <person name="King H."/>
            <person name="Zhang Q."/>
            <person name="Presley C."/>
            <person name="Deng X."/>
            <person name="Wei C.I."/>
            <person name="Xiao S."/>
        </authorList>
    </citation>
    <scope>NUCLEOTIDE SEQUENCE [LARGE SCALE GENOMIC DNA]</scope>
    <source>
        <strain evidence="3">UCSC1</strain>
    </source>
</reference>
<feature type="transmembrane region" description="Helical" evidence="2">
    <location>
        <begin position="72"/>
        <end position="92"/>
    </location>
</feature>
<feature type="region of interest" description="Disordered" evidence="1">
    <location>
        <begin position="330"/>
        <end position="560"/>
    </location>
</feature>
<keyword evidence="2" id="KW-0812">Transmembrane</keyword>
<feature type="compositionally biased region" description="Basic and acidic residues" evidence="1">
    <location>
        <begin position="368"/>
        <end position="416"/>
    </location>
</feature>
<evidence type="ECO:0000256" key="1">
    <source>
        <dbReference type="SAM" id="MobiDB-lite"/>
    </source>
</evidence>
<protein>
    <submittedName>
        <fullName evidence="3">Uncharacterized protein</fullName>
    </submittedName>
</protein>
<dbReference type="AlphaFoldDB" id="A0A420IKC7"/>
<dbReference type="Proteomes" id="UP000285405">
    <property type="component" value="Unassembled WGS sequence"/>
</dbReference>
<accession>A0A420IKC7</accession>
<keyword evidence="2" id="KW-0472">Membrane</keyword>
<evidence type="ECO:0000313" key="3">
    <source>
        <dbReference type="EMBL" id="RKF74983.1"/>
    </source>
</evidence>
<gene>
    <name evidence="3" type="ORF">GcC1_081030</name>
</gene>
<proteinExistence type="predicted"/>
<comment type="caution">
    <text evidence="3">The sequence shown here is derived from an EMBL/GenBank/DDBJ whole genome shotgun (WGS) entry which is preliminary data.</text>
</comment>
<sequence length="560" mass="62537">MFKEEYDTIIVNMASYSRNGQGLYEIASYKLFLILKAILSTWALLLGFEVWVQSYIYDLTALSNGSLWLNQWNSGLLLSAWLFAAVVHVLLSHGTVHYCNEDGIHVQVFKNEYFVRFLMAKGLLAVTAIYTDNLAEREIAANAAWLAGTVLTITIYWTIGVERHRPGWSYIDHCDGIYRVNKHSVYMETVSVAHLGLLPAAWEQEFYLFQERRLIRALFHHKLAVRGKYNCLSALTGDRECDYDMDRPAMLASVTTCGTVAWGEYKEDNTVVMKLDDSQWLRIMCQETESSRFDSCLIVHMGSAIPEEDVMTPPISYRVKEMLRAVQSRNTKVGYDSKRSRKMVASKRARDHNSVLRETGSVEEQEPELDHANTEDLAGRVEEGKEGTTERAGTKPEATEGDGREIVPETRGKDTNKPVPVNSSSVEKQLTRLVSEGGSEPRSTPAIGQFKSAKAQQIAGKGKKRSQVKPPTATPQIEEEPVGERTPVSDSESKMVLGGPDDHITGVGKTGSNKKPGVATTTSKDMNADDGVDVRNPKTVLRTQEPETFNSSKDKVRHTC</sequence>
<evidence type="ECO:0000256" key="2">
    <source>
        <dbReference type="SAM" id="Phobius"/>
    </source>
</evidence>
<evidence type="ECO:0000313" key="4">
    <source>
        <dbReference type="Proteomes" id="UP000285405"/>
    </source>
</evidence>
<organism evidence="3 4">
    <name type="scientific">Golovinomyces cichoracearum</name>
    <dbReference type="NCBI Taxonomy" id="62708"/>
    <lineage>
        <taxon>Eukaryota</taxon>
        <taxon>Fungi</taxon>
        <taxon>Dikarya</taxon>
        <taxon>Ascomycota</taxon>
        <taxon>Pezizomycotina</taxon>
        <taxon>Leotiomycetes</taxon>
        <taxon>Erysiphales</taxon>
        <taxon>Erysiphaceae</taxon>
        <taxon>Golovinomyces</taxon>
    </lineage>
</organism>
<dbReference type="EMBL" id="MCBR01008173">
    <property type="protein sequence ID" value="RKF74983.1"/>
    <property type="molecule type" value="Genomic_DNA"/>
</dbReference>
<feature type="transmembrane region" description="Helical" evidence="2">
    <location>
        <begin position="31"/>
        <end position="52"/>
    </location>
</feature>
<keyword evidence="2" id="KW-1133">Transmembrane helix</keyword>